<feature type="compositionally biased region" description="Basic and acidic residues" evidence="1">
    <location>
        <begin position="274"/>
        <end position="290"/>
    </location>
</feature>
<dbReference type="SUPFAM" id="SSF81383">
    <property type="entry name" value="F-box domain"/>
    <property type="match status" value="1"/>
</dbReference>
<feature type="region of interest" description="Disordered" evidence="1">
    <location>
        <begin position="274"/>
        <end position="303"/>
    </location>
</feature>
<dbReference type="PROSITE" id="PS50181">
    <property type="entry name" value="FBOX"/>
    <property type="match status" value="1"/>
</dbReference>
<keyword evidence="4" id="KW-1185">Reference proteome</keyword>
<evidence type="ECO:0000256" key="1">
    <source>
        <dbReference type="SAM" id="MobiDB-lite"/>
    </source>
</evidence>
<accession>A0AAD7ML22</accession>
<organism evidence="3 4">
    <name type="scientific">Mycena metata</name>
    <dbReference type="NCBI Taxonomy" id="1033252"/>
    <lineage>
        <taxon>Eukaryota</taxon>
        <taxon>Fungi</taxon>
        <taxon>Dikarya</taxon>
        <taxon>Basidiomycota</taxon>
        <taxon>Agaricomycotina</taxon>
        <taxon>Agaricomycetes</taxon>
        <taxon>Agaricomycetidae</taxon>
        <taxon>Agaricales</taxon>
        <taxon>Marasmiineae</taxon>
        <taxon>Mycenaceae</taxon>
        <taxon>Mycena</taxon>
    </lineage>
</organism>
<dbReference type="InterPro" id="IPR036047">
    <property type="entry name" value="F-box-like_dom_sf"/>
</dbReference>
<proteinExistence type="predicted"/>
<feature type="domain" description="F-box" evidence="2">
    <location>
        <begin position="16"/>
        <end position="62"/>
    </location>
</feature>
<dbReference type="InterPro" id="IPR001810">
    <property type="entry name" value="F-box_dom"/>
</dbReference>
<name>A0AAD7ML22_9AGAR</name>
<gene>
    <name evidence="3" type="ORF">B0H16DRAFT_1737716</name>
</gene>
<protein>
    <recommendedName>
        <fullName evidence="2">F-box domain-containing protein</fullName>
    </recommendedName>
</protein>
<dbReference type="Proteomes" id="UP001215598">
    <property type="component" value="Unassembled WGS sequence"/>
</dbReference>
<reference evidence="3" key="1">
    <citation type="submission" date="2023-03" db="EMBL/GenBank/DDBJ databases">
        <title>Massive genome expansion in bonnet fungi (Mycena s.s.) driven by repeated elements and novel gene families across ecological guilds.</title>
        <authorList>
            <consortium name="Lawrence Berkeley National Laboratory"/>
            <person name="Harder C.B."/>
            <person name="Miyauchi S."/>
            <person name="Viragh M."/>
            <person name="Kuo A."/>
            <person name="Thoen E."/>
            <person name="Andreopoulos B."/>
            <person name="Lu D."/>
            <person name="Skrede I."/>
            <person name="Drula E."/>
            <person name="Henrissat B."/>
            <person name="Morin E."/>
            <person name="Kohler A."/>
            <person name="Barry K."/>
            <person name="LaButti K."/>
            <person name="Morin E."/>
            <person name="Salamov A."/>
            <person name="Lipzen A."/>
            <person name="Mereny Z."/>
            <person name="Hegedus B."/>
            <person name="Baldrian P."/>
            <person name="Stursova M."/>
            <person name="Weitz H."/>
            <person name="Taylor A."/>
            <person name="Grigoriev I.V."/>
            <person name="Nagy L.G."/>
            <person name="Martin F."/>
            <person name="Kauserud H."/>
        </authorList>
    </citation>
    <scope>NUCLEOTIDE SEQUENCE</scope>
    <source>
        <strain evidence="3">CBHHK182m</strain>
    </source>
</reference>
<dbReference type="AlphaFoldDB" id="A0AAD7ML22"/>
<dbReference type="EMBL" id="JARKIB010000219">
    <property type="protein sequence ID" value="KAJ7722518.1"/>
    <property type="molecule type" value="Genomic_DNA"/>
</dbReference>
<evidence type="ECO:0000259" key="2">
    <source>
        <dbReference type="PROSITE" id="PS50181"/>
    </source>
</evidence>
<evidence type="ECO:0000313" key="3">
    <source>
        <dbReference type="EMBL" id="KAJ7722518.1"/>
    </source>
</evidence>
<comment type="caution">
    <text evidence="3">The sequence shown here is derived from an EMBL/GenBank/DDBJ whole genome shotgun (WGS) entry which is preliminary data.</text>
</comment>
<sequence length="303" mass="34434">MLLQPATQIAVRRRPFRTISDLPAEMLAEITTYTTPLDLIRLSQSSSAVASGLESSYIWTRAANTAELPPCPEDLSGKDYLVIACSPECQHCPSRAKAQVDWDLRRRLCPACMLQRIVQYEDATPFVASGLVLKIRDVVHTRPPSSRYGAAYLHGDLTDFKTTLSRVPAGERAAFLMERRKAMSAARLHAKECRAWEAVVTRICANLRSLGWGAEIQLLGRTLEEHPLINQGFELTDEDWTGIKEALIFYLSNVRAEEAVRQIKEKQKQAKEKAHWEKVFSRQEKHEARKAAKQTYKAKHRRY</sequence>
<evidence type="ECO:0000313" key="4">
    <source>
        <dbReference type="Proteomes" id="UP001215598"/>
    </source>
</evidence>